<protein>
    <submittedName>
        <fullName evidence="1">Uncharacterized protein</fullName>
    </submittedName>
</protein>
<evidence type="ECO:0000313" key="1">
    <source>
        <dbReference type="EMBL" id="KAI4835592.1"/>
    </source>
</evidence>
<name>A0ACB9Y396_PLABR</name>
<sequence length="933" mass="108554">MLAKRKDILIFEKWCYVNKERQRKMKQKKRRKLLKWKYLYSENTNNKARNLKKKKTLVCKVSRIVDSYLKRNVTRNNSRKRILRIKRLKKMKRNSETDKKGSSVDANIKLLQRRMELVKLLLLREKFSYLNYKPNKSYDEKNFYSDSTSASSKGFVEYIDKGGNNGSSNNFEYSNDSSNGGGHNVNHIGWKKWEKSFINGKQRSFDYVNQVNCSRSVEVHTLFTFFCTKLKVKDKEYFKNKNMLHKIPLKKNDFIKVQSSKEYSTKLSNEYIPKNKEKVLNDIRGSPNKAPPYKNYNNSHSNMNNAYNNCNNNNCVNDGNDNSNEYKENVHYEDVGNNVITNACNKEEQDVNNVKEAEINEDQFADEFEFDDFDSEGNRKEKTYYTDRCMLDKSVKRESILDKLNLGLDDKKSSTGKNEQAMRNKMSNGKGTPTISMSTSDKKEQITNKLYSAKSGISPSKIPVEKREKENLKKEVEDVKNEPNKEKMLHMKNNGKMGRIQKSNNNMKHSIQHDKMFPPKKGPNKNYPLQEVQLEDKQKHLIENPLNSQENIPIKGQMGYDMKGKMGYNKNSQMGYNMNNQVGYNMMNGYMGYDMNNHMGYDISGYMDYSMNSQMGHNMNSQMGHNMNSQMGHNMNGQMGHNLNSQIGYTVSNAPNYLMNSTANWQLNNPMNMSTQVCNISTPFPLGNGNENLMNNEIANYYSNFGSYNNNNDINENSGGDNQMITCGEEIKNMSLNNKNLVLYNKGKLKYDEDFTLNYILQKCEDDDKFFCSNYNDNYNSNNNSGNNNFDALENVDEKRGELRRYTNGMNRLVEQMYFYDNFYDEYKICDEKTKSSSSFQNIVDTSLNLNVHDENSERVGDNQESKQLISKMELKINEIEKNIKELKGKEKTNGQLVNNDEDNDDDDDEKKKKKKKTMISLPMEGNQKMIRS</sequence>
<organism evidence="1 2">
    <name type="scientific">Plasmodium brasilianum</name>
    <dbReference type="NCBI Taxonomy" id="5824"/>
    <lineage>
        <taxon>Eukaryota</taxon>
        <taxon>Sar</taxon>
        <taxon>Alveolata</taxon>
        <taxon>Apicomplexa</taxon>
        <taxon>Aconoidasida</taxon>
        <taxon>Haemosporida</taxon>
        <taxon>Plasmodiidae</taxon>
        <taxon>Plasmodium</taxon>
        <taxon>Plasmodium (Plasmodium)</taxon>
    </lineage>
</organism>
<keyword evidence="2" id="KW-1185">Reference proteome</keyword>
<dbReference type="Proteomes" id="UP001056978">
    <property type="component" value="Chromosome 13"/>
</dbReference>
<comment type="caution">
    <text evidence="1">The sequence shown here is derived from an EMBL/GenBank/DDBJ whole genome shotgun (WGS) entry which is preliminary data.</text>
</comment>
<evidence type="ECO:0000313" key="2">
    <source>
        <dbReference type="Proteomes" id="UP001056978"/>
    </source>
</evidence>
<proteinExistence type="predicted"/>
<accession>A0ACB9Y396</accession>
<gene>
    <name evidence="1" type="ORF">MKS88_004804</name>
</gene>
<reference evidence="1" key="1">
    <citation type="submission" date="2022-06" db="EMBL/GenBank/DDBJ databases">
        <title>The First Complete Genome of the Simian Malaria Parasite Plasmodium brasilianum.</title>
        <authorList>
            <person name="Bajic M."/>
            <person name="Ravishankar S."/>
        </authorList>
    </citation>
    <scope>NUCLEOTIDE SEQUENCE</scope>
    <source>
        <strain evidence="1">Bolivian I</strain>
    </source>
</reference>
<dbReference type="EMBL" id="CM043781">
    <property type="protein sequence ID" value="KAI4835592.1"/>
    <property type="molecule type" value="Genomic_DNA"/>
</dbReference>